<sequence length="378" mass="40312">MISFYVLQGAAGEINSVQFFSARKEELDLENPENLGLFASDQCQLPECMDEENGPPCRPDSARSLSDADLTLSLSSSWVKGPISSLHAGFGSPFSLTSSEIPGPTFAAVQSMSVANGQEHSLYQSSTELGSRPTSAHIMPLAAQMTIFYAGIVNVYDDIPDDKAQAIMLLAGCGNPPGMSALHPPANEHPTSAPLILAVSPSVPASTSGDHCRDAIPLPASAAVVDPAAINQQCVKCPSTELPQARKASMQRFLEKRKERALAKAPYAGKNLETDDSLPPLDRAFGMFPSFSKSVEAGSASLVPFLQRYLSADNRPLKSNGSKIPSPSKISRPQEIVLNSKEDKGCKRAEVANQSEKLEMVKSVDAEIIESDEDSAFS</sequence>
<protein>
    <submittedName>
        <fullName evidence="1">Uncharacterized protein</fullName>
    </submittedName>
</protein>
<proteinExistence type="predicted"/>
<keyword evidence="2" id="KW-1185">Reference proteome</keyword>
<reference evidence="2" key="1">
    <citation type="journal article" date="2024" name="Proc. Natl. Acad. Sci. U.S.A.">
        <title>Extraordinary preservation of gene collinearity over three hundred million years revealed in homosporous lycophytes.</title>
        <authorList>
            <person name="Li C."/>
            <person name="Wickell D."/>
            <person name="Kuo L.Y."/>
            <person name="Chen X."/>
            <person name="Nie B."/>
            <person name="Liao X."/>
            <person name="Peng D."/>
            <person name="Ji J."/>
            <person name="Jenkins J."/>
            <person name="Williams M."/>
            <person name="Shu S."/>
            <person name="Plott C."/>
            <person name="Barry K."/>
            <person name="Rajasekar S."/>
            <person name="Grimwood J."/>
            <person name="Han X."/>
            <person name="Sun S."/>
            <person name="Hou Z."/>
            <person name="He W."/>
            <person name="Dai G."/>
            <person name="Sun C."/>
            <person name="Schmutz J."/>
            <person name="Leebens-Mack J.H."/>
            <person name="Li F.W."/>
            <person name="Wang L."/>
        </authorList>
    </citation>
    <scope>NUCLEOTIDE SEQUENCE [LARGE SCALE GENOMIC DNA]</scope>
    <source>
        <strain evidence="2">cv. PW_Plant_1</strain>
    </source>
</reference>
<name>A0ACC2AV45_DIPCM</name>
<accession>A0ACC2AV45</accession>
<gene>
    <name evidence="1" type="ORF">O6H91_19G052100</name>
</gene>
<dbReference type="EMBL" id="CM055110">
    <property type="protein sequence ID" value="KAJ7521403.1"/>
    <property type="molecule type" value="Genomic_DNA"/>
</dbReference>
<comment type="caution">
    <text evidence="1">The sequence shown here is derived from an EMBL/GenBank/DDBJ whole genome shotgun (WGS) entry which is preliminary data.</text>
</comment>
<evidence type="ECO:0000313" key="2">
    <source>
        <dbReference type="Proteomes" id="UP001162992"/>
    </source>
</evidence>
<organism evidence="1 2">
    <name type="scientific">Diphasiastrum complanatum</name>
    <name type="common">Issler's clubmoss</name>
    <name type="synonym">Lycopodium complanatum</name>
    <dbReference type="NCBI Taxonomy" id="34168"/>
    <lineage>
        <taxon>Eukaryota</taxon>
        <taxon>Viridiplantae</taxon>
        <taxon>Streptophyta</taxon>
        <taxon>Embryophyta</taxon>
        <taxon>Tracheophyta</taxon>
        <taxon>Lycopodiopsida</taxon>
        <taxon>Lycopodiales</taxon>
        <taxon>Lycopodiaceae</taxon>
        <taxon>Lycopodioideae</taxon>
        <taxon>Diphasiastrum</taxon>
    </lineage>
</organism>
<evidence type="ECO:0000313" key="1">
    <source>
        <dbReference type="EMBL" id="KAJ7521403.1"/>
    </source>
</evidence>
<dbReference type="Proteomes" id="UP001162992">
    <property type="component" value="Chromosome 19"/>
</dbReference>